<accession>A0ABW5ZFB8</accession>
<organism evidence="2 3">
    <name type="scientific">Jeotgalibacillus terrae</name>
    <dbReference type="NCBI Taxonomy" id="587735"/>
    <lineage>
        <taxon>Bacteria</taxon>
        <taxon>Bacillati</taxon>
        <taxon>Bacillota</taxon>
        <taxon>Bacilli</taxon>
        <taxon>Bacillales</taxon>
        <taxon>Caryophanaceae</taxon>
        <taxon>Jeotgalibacillus</taxon>
    </lineage>
</organism>
<reference evidence="3" key="1">
    <citation type="journal article" date="2019" name="Int. J. Syst. Evol. Microbiol.">
        <title>The Global Catalogue of Microorganisms (GCM) 10K type strain sequencing project: providing services to taxonomists for standard genome sequencing and annotation.</title>
        <authorList>
            <consortium name="The Broad Institute Genomics Platform"/>
            <consortium name="The Broad Institute Genome Sequencing Center for Infectious Disease"/>
            <person name="Wu L."/>
            <person name="Ma J."/>
        </authorList>
    </citation>
    <scope>NUCLEOTIDE SEQUENCE [LARGE SCALE GENOMIC DNA]</scope>
    <source>
        <strain evidence="3">KCTC 13528</strain>
    </source>
</reference>
<dbReference type="EMBL" id="JBHUPG010000010">
    <property type="protein sequence ID" value="MFD2911497.1"/>
    <property type="molecule type" value="Genomic_DNA"/>
</dbReference>
<feature type="transmembrane region" description="Helical" evidence="1">
    <location>
        <begin position="27"/>
        <end position="44"/>
    </location>
</feature>
<feature type="transmembrane region" description="Helical" evidence="1">
    <location>
        <begin position="56"/>
        <end position="79"/>
    </location>
</feature>
<gene>
    <name evidence="2" type="ORF">ACFS5P_06380</name>
</gene>
<keyword evidence="1" id="KW-1133">Transmembrane helix</keyword>
<keyword evidence="3" id="KW-1185">Reference proteome</keyword>
<keyword evidence="1" id="KW-0812">Transmembrane</keyword>
<evidence type="ECO:0000313" key="3">
    <source>
        <dbReference type="Proteomes" id="UP001597561"/>
    </source>
</evidence>
<dbReference type="Proteomes" id="UP001597561">
    <property type="component" value="Unassembled WGS sequence"/>
</dbReference>
<evidence type="ECO:0000313" key="2">
    <source>
        <dbReference type="EMBL" id="MFD2911497.1"/>
    </source>
</evidence>
<proteinExistence type="predicted"/>
<protein>
    <submittedName>
        <fullName evidence="2">Uncharacterized protein</fullName>
    </submittedName>
</protein>
<comment type="caution">
    <text evidence="2">The sequence shown here is derived from an EMBL/GenBank/DDBJ whole genome shotgun (WGS) entry which is preliminary data.</text>
</comment>
<keyword evidence="1" id="KW-0472">Membrane</keyword>
<sequence>MQNIEIPKVKETLNGSMIYQATTPRSFILFSVAISLSPFIWSWMTLSPFRYFFTATLLYCLLTLFIHFTFCITGGKLTFNTFFMKWRIYKRNISPSDIKEIKFKRANWAAKLALIKTANGLPIRLFNFHPKYLFWQLEQFCKIHKVPYKKSRDYKIIDGTYKKDAD</sequence>
<name>A0ABW5ZFB8_9BACL</name>
<evidence type="ECO:0000256" key="1">
    <source>
        <dbReference type="SAM" id="Phobius"/>
    </source>
</evidence>
<dbReference type="RefSeq" id="WP_204729880.1">
    <property type="nucleotide sequence ID" value="NZ_JAFBDK010000011.1"/>
</dbReference>